<organism evidence="1">
    <name type="scientific">Salmonella enterica subsp. enterica serovar Javiana</name>
    <dbReference type="NCBI Taxonomy" id="363569"/>
    <lineage>
        <taxon>Bacteria</taxon>
        <taxon>Pseudomonadati</taxon>
        <taxon>Pseudomonadota</taxon>
        <taxon>Gammaproteobacteria</taxon>
        <taxon>Enterobacterales</taxon>
        <taxon>Enterobacteriaceae</taxon>
        <taxon>Salmonella</taxon>
    </lineage>
</organism>
<dbReference type="Pfam" id="PF10554">
    <property type="entry name" value="Phage_ASH"/>
    <property type="match status" value="1"/>
</dbReference>
<reference evidence="1" key="1">
    <citation type="submission" date="2018-06" db="EMBL/GenBank/DDBJ databases">
        <authorList>
            <person name="Ashton P.M."/>
            <person name="Dallman T."/>
            <person name="Nair S."/>
            <person name="De Pinna E."/>
            <person name="Peters T."/>
            <person name="Grant K."/>
        </authorList>
    </citation>
    <scope>NUCLEOTIDE SEQUENCE</scope>
    <source>
        <strain evidence="1">313885</strain>
    </source>
</reference>
<evidence type="ECO:0008006" key="2">
    <source>
        <dbReference type="Google" id="ProtNLM"/>
    </source>
</evidence>
<dbReference type="InterPro" id="IPR018880">
    <property type="entry name" value="Phage_P4_Ash"/>
</dbReference>
<dbReference type="AlphaFoldDB" id="A0A5I0Y368"/>
<accession>A0A5I0Y368</accession>
<proteinExistence type="predicted"/>
<evidence type="ECO:0000313" key="1">
    <source>
        <dbReference type="EMBL" id="EBS3855738.1"/>
    </source>
</evidence>
<dbReference type="EMBL" id="AAGVJG010000035">
    <property type="protein sequence ID" value="EBS3855738.1"/>
    <property type="molecule type" value="Genomic_DNA"/>
</dbReference>
<sequence>MLTRFGDGVMVISLQQNLQPGLAIPNNQTTHSTRQRVFLCVAPVHIQIMVAQAGQLSGWPVSFGTGIANPVWATTS</sequence>
<gene>
    <name evidence="1" type="ORF">DPP52_23980</name>
</gene>
<protein>
    <recommendedName>
        <fullName evidence="2">Ash family protein</fullName>
    </recommendedName>
</protein>
<comment type="caution">
    <text evidence="1">The sequence shown here is derived from an EMBL/GenBank/DDBJ whole genome shotgun (WGS) entry which is preliminary data.</text>
</comment>
<name>A0A5I0Y368_SALET</name>